<evidence type="ECO:0000313" key="2">
    <source>
        <dbReference type="Proteomes" id="UP000799640"/>
    </source>
</evidence>
<reference evidence="1" key="1">
    <citation type="journal article" date="2020" name="Stud. Mycol.">
        <title>101 Dothideomycetes genomes: a test case for predicting lifestyles and emergence of pathogens.</title>
        <authorList>
            <person name="Haridas S."/>
            <person name="Albert R."/>
            <person name="Binder M."/>
            <person name="Bloem J."/>
            <person name="Labutti K."/>
            <person name="Salamov A."/>
            <person name="Andreopoulos B."/>
            <person name="Baker S."/>
            <person name="Barry K."/>
            <person name="Bills G."/>
            <person name="Bluhm B."/>
            <person name="Cannon C."/>
            <person name="Castanera R."/>
            <person name="Culley D."/>
            <person name="Daum C."/>
            <person name="Ezra D."/>
            <person name="Gonzalez J."/>
            <person name="Henrissat B."/>
            <person name="Kuo A."/>
            <person name="Liang C."/>
            <person name="Lipzen A."/>
            <person name="Lutzoni F."/>
            <person name="Magnuson J."/>
            <person name="Mondo S."/>
            <person name="Nolan M."/>
            <person name="Ohm R."/>
            <person name="Pangilinan J."/>
            <person name="Park H.-J."/>
            <person name="Ramirez L."/>
            <person name="Alfaro M."/>
            <person name="Sun H."/>
            <person name="Tritt A."/>
            <person name="Yoshinaga Y."/>
            <person name="Zwiers L.-H."/>
            <person name="Turgeon B."/>
            <person name="Goodwin S."/>
            <person name="Spatafora J."/>
            <person name="Crous P."/>
            <person name="Grigoriev I."/>
        </authorList>
    </citation>
    <scope>NUCLEOTIDE SEQUENCE</scope>
    <source>
        <strain evidence="1">CBS 262.69</strain>
    </source>
</reference>
<evidence type="ECO:0000313" key="1">
    <source>
        <dbReference type="EMBL" id="KAF2396976.1"/>
    </source>
</evidence>
<gene>
    <name evidence="1" type="ORF">EJ06DRAFT_181646</name>
</gene>
<organism evidence="1 2">
    <name type="scientific">Trichodelitschia bisporula</name>
    <dbReference type="NCBI Taxonomy" id="703511"/>
    <lineage>
        <taxon>Eukaryota</taxon>
        <taxon>Fungi</taxon>
        <taxon>Dikarya</taxon>
        <taxon>Ascomycota</taxon>
        <taxon>Pezizomycotina</taxon>
        <taxon>Dothideomycetes</taxon>
        <taxon>Dothideomycetes incertae sedis</taxon>
        <taxon>Phaeotrichales</taxon>
        <taxon>Phaeotrichaceae</taxon>
        <taxon>Trichodelitschia</taxon>
    </lineage>
</organism>
<dbReference type="Proteomes" id="UP000799640">
    <property type="component" value="Unassembled WGS sequence"/>
</dbReference>
<dbReference type="AlphaFoldDB" id="A0A6G1HM89"/>
<dbReference type="OrthoDB" id="1577640at2759"/>
<protein>
    <submittedName>
        <fullName evidence="1">Uncharacterized protein</fullName>
    </submittedName>
</protein>
<name>A0A6G1HM89_9PEZI</name>
<proteinExistence type="predicted"/>
<accession>A0A6G1HM89</accession>
<dbReference type="EMBL" id="ML996705">
    <property type="protein sequence ID" value="KAF2396976.1"/>
    <property type="molecule type" value="Genomic_DNA"/>
</dbReference>
<keyword evidence="2" id="KW-1185">Reference proteome</keyword>
<sequence>MQFRREDAGPDILFDAHYTHKKDEGDCTKCMAEHQVLRLQCREDIVIHFGTIASGNQAIKKAVIRGQAQQGVWQSSMLRDGGRRAHKPASMPCGARDMRLRGFTQERPLAGLCGRNCGSVRKRGHTAAAAD</sequence>